<accession>A0A0F9PAN3</accession>
<evidence type="ECO:0000313" key="4">
    <source>
        <dbReference type="EMBL" id="KKM90432.1"/>
    </source>
</evidence>
<dbReference type="InterPro" id="IPR035421">
    <property type="entry name" value="Terminase_6C"/>
</dbReference>
<proteinExistence type="predicted"/>
<comment type="caution">
    <text evidence="4">The sequence shown here is derived from an EMBL/GenBank/DDBJ whole genome shotgun (WGS) entry which is preliminary data.</text>
</comment>
<evidence type="ECO:0000256" key="2">
    <source>
        <dbReference type="SAM" id="MobiDB-lite"/>
    </source>
</evidence>
<dbReference type="Pfam" id="PF17289">
    <property type="entry name" value="Terminase_6C"/>
    <property type="match status" value="1"/>
</dbReference>
<organism evidence="4">
    <name type="scientific">marine sediment metagenome</name>
    <dbReference type="NCBI Taxonomy" id="412755"/>
    <lineage>
        <taxon>unclassified sequences</taxon>
        <taxon>metagenomes</taxon>
        <taxon>ecological metagenomes</taxon>
    </lineage>
</organism>
<gene>
    <name evidence="4" type="ORF">LCGC14_1238620</name>
</gene>
<evidence type="ECO:0000256" key="1">
    <source>
        <dbReference type="ARBA" id="ARBA00022612"/>
    </source>
</evidence>
<evidence type="ECO:0000259" key="3">
    <source>
        <dbReference type="Pfam" id="PF17289"/>
    </source>
</evidence>
<keyword evidence="1" id="KW-1188">Viral release from host cell</keyword>
<reference evidence="4" key="1">
    <citation type="journal article" date="2015" name="Nature">
        <title>Complex archaea that bridge the gap between prokaryotes and eukaryotes.</title>
        <authorList>
            <person name="Spang A."/>
            <person name="Saw J.H."/>
            <person name="Jorgensen S.L."/>
            <person name="Zaremba-Niedzwiedzka K."/>
            <person name="Martijn J."/>
            <person name="Lind A.E."/>
            <person name="van Eijk R."/>
            <person name="Schleper C."/>
            <person name="Guy L."/>
            <person name="Ettema T.J."/>
        </authorList>
    </citation>
    <scope>NUCLEOTIDE SEQUENCE</scope>
</reference>
<sequence>MAANIIRHSPGWKMAFPNIIPNEKGHWGADSGYDVYDTNIVYEEWARITQSEGRARTLKGVGYRSNYLPGPHPTGVLLVDDIHNEDNTTSRRELKKVKDVYKGTILPMIEPETWHMAVGTPWTDSDLISYVKSTGVYKHVFNPACEMVGDKLVNPTWSSKWPVSLLERRRKEVGEIEFARMYLLDLEKTKGLVLKKEWLKYWPNAQIMKEWPVIIGVDYTSTADPLREKGDYFALAVGRVIPGGQGIVIEDGLMIKLPQSEAEMAVITWGQRYPTLMGIYVESVFSGNEFYQHLLNNPEVRASGLPINKVPVRKSKGWRYEKEVAPLFQRSRLYLSDAENAFINAYKDQWMGWQGDRLSDLGHDDALDAVYCIVGSDIGQSFVSPLVRQQAKTTNPTWGREKEPNPIGLGFGRH</sequence>
<feature type="domain" description="Terminase large subunit gp17-like C-terminal" evidence="3">
    <location>
        <begin position="215"/>
        <end position="370"/>
    </location>
</feature>
<name>A0A0F9PAN3_9ZZZZ</name>
<dbReference type="EMBL" id="LAZR01006672">
    <property type="protein sequence ID" value="KKM90432.1"/>
    <property type="molecule type" value="Genomic_DNA"/>
</dbReference>
<dbReference type="AlphaFoldDB" id="A0A0F9PAN3"/>
<protein>
    <recommendedName>
        <fullName evidence="3">Terminase large subunit gp17-like C-terminal domain-containing protein</fullName>
    </recommendedName>
</protein>
<feature type="region of interest" description="Disordered" evidence="2">
    <location>
        <begin position="393"/>
        <end position="414"/>
    </location>
</feature>